<accession>A0A2G8T2Z0</accession>
<keyword evidence="2" id="KW-1185">Reference proteome</keyword>
<sequence>MPAWFKEGVAVMTSDGAGLSATPAEAAQSILDGKSFDPAESGSVFRNRTAASYDLRAPIFYQEAALFVWYLNDKNPTAFKLALKGILNGDDFQESFGQAYGQSISSQWPGFLVSMRQLVAER</sequence>
<evidence type="ECO:0000313" key="2">
    <source>
        <dbReference type="Proteomes" id="UP000228593"/>
    </source>
</evidence>
<dbReference type="Proteomes" id="UP000228593">
    <property type="component" value="Unassembled WGS sequence"/>
</dbReference>
<organism evidence="1 2">
    <name type="scientific">Massilia psychrophila</name>
    <dbReference type="NCBI Taxonomy" id="1603353"/>
    <lineage>
        <taxon>Bacteria</taxon>
        <taxon>Pseudomonadati</taxon>
        <taxon>Pseudomonadota</taxon>
        <taxon>Betaproteobacteria</taxon>
        <taxon>Burkholderiales</taxon>
        <taxon>Oxalobacteraceae</taxon>
        <taxon>Telluria group</taxon>
        <taxon>Massilia</taxon>
    </lineage>
</organism>
<dbReference type="EMBL" id="PDOB01000009">
    <property type="protein sequence ID" value="PIL40362.1"/>
    <property type="molecule type" value="Genomic_DNA"/>
</dbReference>
<reference evidence="1 2" key="1">
    <citation type="submission" date="2017-10" db="EMBL/GenBank/DDBJ databases">
        <title>Massilia psychrophilum sp. nov., a novel purple-pigmented bacterium isolated from Tianshan glacier, Xinjiang Municipality, China.</title>
        <authorList>
            <person name="Wang H."/>
        </authorList>
    </citation>
    <scope>NUCLEOTIDE SEQUENCE [LARGE SCALE GENOMIC DNA]</scope>
    <source>
        <strain evidence="1 2">JCM 30813</strain>
    </source>
</reference>
<proteinExistence type="predicted"/>
<dbReference type="AlphaFoldDB" id="A0A2G8T2Z0"/>
<comment type="caution">
    <text evidence="1">The sequence shown here is derived from an EMBL/GenBank/DDBJ whole genome shotgun (WGS) entry which is preliminary data.</text>
</comment>
<protein>
    <submittedName>
        <fullName evidence="1">Uncharacterized protein</fullName>
    </submittedName>
</protein>
<evidence type="ECO:0000313" key="1">
    <source>
        <dbReference type="EMBL" id="PIL40362.1"/>
    </source>
</evidence>
<gene>
    <name evidence="1" type="ORF">CR103_08040</name>
</gene>
<name>A0A2G8T2Z0_9BURK</name>